<proteinExistence type="predicted"/>
<feature type="transmembrane region" description="Helical" evidence="7">
    <location>
        <begin position="208"/>
        <end position="228"/>
    </location>
</feature>
<dbReference type="PANTHER" id="PTHR11616:SF240">
    <property type="entry name" value="BLOATED TUBULES, ISOFORM B-RELATED"/>
    <property type="match status" value="1"/>
</dbReference>
<feature type="transmembrane region" description="Helical" evidence="7">
    <location>
        <begin position="346"/>
        <end position="368"/>
    </location>
</feature>
<dbReference type="Proteomes" id="UP001152607">
    <property type="component" value="Unassembled WGS sequence"/>
</dbReference>
<organism evidence="8 9">
    <name type="scientific">Periconia digitata</name>
    <dbReference type="NCBI Taxonomy" id="1303443"/>
    <lineage>
        <taxon>Eukaryota</taxon>
        <taxon>Fungi</taxon>
        <taxon>Dikarya</taxon>
        <taxon>Ascomycota</taxon>
        <taxon>Pezizomycotina</taxon>
        <taxon>Dothideomycetes</taxon>
        <taxon>Pleosporomycetidae</taxon>
        <taxon>Pleosporales</taxon>
        <taxon>Massarineae</taxon>
        <taxon>Periconiaceae</taxon>
        <taxon>Periconia</taxon>
    </lineage>
</organism>
<feature type="transmembrane region" description="Helical" evidence="7">
    <location>
        <begin position="389"/>
        <end position="414"/>
    </location>
</feature>
<dbReference type="InterPro" id="IPR000175">
    <property type="entry name" value="Na/ntran_symport"/>
</dbReference>
<dbReference type="PROSITE" id="PS50267">
    <property type="entry name" value="NA_NEUROTRAN_SYMP_3"/>
    <property type="match status" value="1"/>
</dbReference>
<keyword evidence="5 7" id="KW-0472">Membrane</keyword>
<feature type="transmembrane region" description="Helical" evidence="7">
    <location>
        <begin position="291"/>
        <end position="312"/>
    </location>
</feature>
<comment type="subcellular location">
    <subcellularLocation>
        <location evidence="1">Membrane</location>
        <topology evidence="1">Multi-pass membrane protein</topology>
    </subcellularLocation>
</comment>
<dbReference type="PRINTS" id="PR00176">
    <property type="entry name" value="NANEUSMPORT"/>
</dbReference>
<dbReference type="GO" id="GO:0035725">
    <property type="term" value="P:sodium ion transmembrane transport"/>
    <property type="evidence" value="ECO:0007669"/>
    <property type="project" value="TreeGrafter"/>
</dbReference>
<keyword evidence="3 7" id="KW-0812">Transmembrane</keyword>
<reference evidence="8" key="1">
    <citation type="submission" date="2023-01" db="EMBL/GenBank/DDBJ databases">
        <authorList>
            <person name="Van Ghelder C."/>
            <person name="Rancurel C."/>
        </authorList>
    </citation>
    <scope>NUCLEOTIDE SEQUENCE</scope>
    <source>
        <strain evidence="8">CNCM I-4278</strain>
    </source>
</reference>
<dbReference type="Pfam" id="PF00209">
    <property type="entry name" value="SNF"/>
    <property type="match status" value="2"/>
</dbReference>
<keyword evidence="2" id="KW-0813">Transport</keyword>
<dbReference type="PANTHER" id="PTHR11616">
    <property type="entry name" value="SODIUM/CHLORIDE DEPENDENT TRANSPORTER"/>
    <property type="match status" value="1"/>
</dbReference>
<feature type="transmembrane region" description="Helical" evidence="7">
    <location>
        <begin position="176"/>
        <end position="196"/>
    </location>
</feature>
<feature type="transmembrane region" description="Helical" evidence="7">
    <location>
        <begin position="262"/>
        <end position="279"/>
    </location>
</feature>
<protein>
    <submittedName>
        <fullName evidence="8">Uncharacterized protein</fullName>
    </submittedName>
</protein>
<name>A0A9W4UN11_9PLEO</name>
<accession>A0A9W4UN11</accession>
<feature type="transmembrane region" description="Helical" evidence="7">
    <location>
        <begin position="420"/>
        <end position="437"/>
    </location>
</feature>
<evidence type="ECO:0000313" key="8">
    <source>
        <dbReference type="EMBL" id="CAI6338679.1"/>
    </source>
</evidence>
<dbReference type="InterPro" id="IPR037272">
    <property type="entry name" value="SNS_sf"/>
</dbReference>
<dbReference type="EMBL" id="CAOQHR010000008">
    <property type="protein sequence ID" value="CAI6338679.1"/>
    <property type="molecule type" value="Genomic_DNA"/>
</dbReference>
<gene>
    <name evidence="8" type="ORF">PDIGIT_LOCUS11811</name>
</gene>
<dbReference type="OrthoDB" id="6581954at2759"/>
<evidence type="ECO:0000256" key="5">
    <source>
        <dbReference type="ARBA" id="ARBA00023136"/>
    </source>
</evidence>
<evidence type="ECO:0000256" key="4">
    <source>
        <dbReference type="ARBA" id="ARBA00022989"/>
    </source>
</evidence>
<evidence type="ECO:0000256" key="7">
    <source>
        <dbReference type="SAM" id="Phobius"/>
    </source>
</evidence>
<feature type="region of interest" description="Disordered" evidence="6">
    <location>
        <begin position="648"/>
        <end position="667"/>
    </location>
</feature>
<feature type="transmembrane region" description="Helical" evidence="7">
    <location>
        <begin position="587"/>
        <end position="610"/>
    </location>
</feature>
<dbReference type="GO" id="GO:0005886">
    <property type="term" value="C:plasma membrane"/>
    <property type="evidence" value="ECO:0007669"/>
    <property type="project" value="TreeGrafter"/>
</dbReference>
<feature type="transmembrane region" description="Helical" evidence="7">
    <location>
        <begin position="557"/>
        <end position="575"/>
    </location>
</feature>
<feature type="transmembrane region" description="Helical" evidence="7">
    <location>
        <begin position="479"/>
        <end position="500"/>
    </location>
</feature>
<feature type="transmembrane region" description="Helical" evidence="7">
    <location>
        <begin position="31"/>
        <end position="50"/>
    </location>
</feature>
<dbReference type="AlphaFoldDB" id="A0A9W4UN11"/>
<dbReference type="SUPFAM" id="SSF161070">
    <property type="entry name" value="SNF-like"/>
    <property type="match status" value="1"/>
</dbReference>
<keyword evidence="4 7" id="KW-1133">Transmembrane helix</keyword>
<sequence length="667" mass="74011">MAVKNILRNVFSSETKKSQDGRDQWPSRTSFILAAMGGCVGLGNILRYPSQFYNNYGLQWHVPYFIAFFFLGIPGLTLEIALGQAYRGGPTIAFDHLQKRLKGIGFSLVYNGYMVAIYYVPILAWAMAYFRHSFSSPLPWEGDAENFYLRQVIRNGDPTPGELSAGGVQSYTDYPLVGLVGETTGWCAFTWFLVWLCIWRGIGQTGRVVYFTMGAPLVMIIILVGRGVSLPNAGDGLRYSWATWRSEALADGQIWQDACGQIFFSIGLGMGYFTTYASYNNQYQNAVQDALIICFSNSLIEILCGLAVFGVIGNLGMDPSTAEAKLGSFDVAFLTLPEGLAQMPGAQFWSVVFFLTLMVLGVSSAFALTDTLISMICDSNFGRRWKREYVVTAVIIMSFLLSLPFCTEFGYYLLDGFDTWLNNFALVWVVLCEFYAATGIYRYKDVAGLLGWMSFGIYTAGYTLALVLGVAIGHAVHPGIGAGVGFGIFFIGLILALVFAKTPQYTGSDPPLFWKKSVWLEKVYYLMFYQGCQLSLDLNIVVASGKNWKIPIFWGPLLRYISVPILTIILGFSYPTFHSKRMDPLQIIGFFIANLTMVFVAVGLIFPRFFHPWIPVEKRGEGHIPFSPNVRTAVVDVSVGRTVESGMIEHEHSGSDGSPHGLKSRAK</sequence>
<evidence type="ECO:0000256" key="2">
    <source>
        <dbReference type="ARBA" id="ARBA00022448"/>
    </source>
</evidence>
<evidence type="ECO:0000256" key="3">
    <source>
        <dbReference type="ARBA" id="ARBA00022692"/>
    </source>
</evidence>
<keyword evidence="9" id="KW-1185">Reference proteome</keyword>
<dbReference type="CDD" id="cd11554">
    <property type="entry name" value="SLC6sbd_u2"/>
    <property type="match status" value="1"/>
</dbReference>
<evidence type="ECO:0000313" key="9">
    <source>
        <dbReference type="Proteomes" id="UP001152607"/>
    </source>
</evidence>
<feature type="transmembrane region" description="Helical" evidence="7">
    <location>
        <begin position="103"/>
        <end position="130"/>
    </location>
</feature>
<comment type="caution">
    <text evidence="8">The sequence shown here is derived from an EMBL/GenBank/DDBJ whole genome shotgun (WGS) entry which is preliminary data.</text>
</comment>
<evidence type="ECO:0000256" key="1">
    <source>
        <dbReference type="ARBA" id="ARBA00004141"/>
    </source>
</evidence>
<evidence type="ECO:0000256" key="6">
    <source>
        <dbReference type="SAM" id="MobiDB-lite"/>
    </source>
</evidence>
<feature type="transmembrane region" description="Helical" evidence="7">
    <location>
        <begin position="62"/>
        <end position="82"/>
    </location>
</feature>
<feature type="transmembrane region" description="Helical" evidence="7">
    <location>
        <begin position="449"/>
        <end position="473"/>
    </location>
</feature>